<evidence type="ECO:0000313" key="2">
    <source>
        <dbReference type="Proteomes" id="UP000824881"/>
    </source>
</evidence>
<accession>A0ACB7IL44</accession>
<gene>
    <name evidence="1" type="ORF">CCMSSC00406_0007950</name>
</gene>
<evidence type="ECO:0000313" key="1">
    <source>
        <dbReference type="EMBL" id="KAG9218449.1"/>
    </source>
</evidence>
<sequence length="533" mass="61343">MATNNDDRALVRIPTWTASPQTTSSPPRFTFQSPRNFHDTDNTRAVPFLFPSPSPLTRLSPHITAQVTKPAVELPPEMWRAVLSHLPPDEVMRVRRVNHLFYAVALDHRFRTLSILDETFDDDEVSKVENNVKTFMRKLGDAARFPQFARRIQKISICMQHLKALQTHYTFIMANETKTNDADPGAFGSECNLGEDFMDCICNVFAHAITLNEVRLIFPNTPADDEEFELESLQDLWYRVSRPHGLTSLTLQLDVTKLGLLLDLAPYIRAPCLKELYIGIERYRRRVQRDRVTFTRIHALFREVGPTLEKLSFCSTIKHLTSAALDNDIIMPNLRRLDIDVMLGAHEPIHAINNNYPALIVLLMQVWTPMIPSFTSSSSWLSSLHLPNLRELHLVLHARVDSDAFWSGTFDAPRLEQLYLKNCFQRSSTPDDVVRLCDFFQSPRLELLEIEVREIDVFLIKHLKAAFPNLHCLGIMALPLRGETRSKNVLGRREKFIPEWNMNMRYRCFHSTKKNVGGLKRLATLYSDSFFAV</sequence>
<dbReference type="Proteomes" id="UP000824881">
    <property type="component" value="Unassembled WGS sequence"/>
</dbReference>
<keyword evidence="2" id="KW-1185">Reference proteome</keyword>
<proteinExistence type="predicted"/>
<name>A0ACB7IL44_PLECO</name>
<organism evidence="1 2">
    <name type="scientific">Pleurotus cornucopiae</name>
    <name type="common">Cornucopia mushroom</name>
    <dbReference type="NCBI Taxonomy" id="5321"/>
    <lineage>
        <taxon>Eukaryota</taxon>
        <taxon>Fungi</taxon>
        <taxon>Dikarya</taxon>
        <taxon>Basidiomycota</taxon>
        <taxon>Agaricomycotina</taxon>
        <taxon>Agaricomycetes</taxon>
        <taxon>Agaricomycetidae</taxon>
        <taxon>Agaricales</taxon>
        <taxon>Pleurotineae</taxon>
        <taxon>Pleurotaceae</taxon>
        <taxon>Pleurotus</taxon>
    </lineage>
</organism>
<dbReference type="EMBL" id="WQMT02000010">
    <property type="protein sequence ID" value="KAG9218449.1"/>
    <property type="molecule type" value="Genomic_DNA"/>
</dbReference>
<protein>
    <submittedName>
        <fullName evidence="1">Uncharacterized protein</fullName>
    </submittedName>
</protein>
<comment type="caution">
    <text evidence="1">The sequence shown here is derived from an EMBL/GenBank/DDBJ whole genome shotgun (WGS) entry which is preliminary data.</text>
</comment>
<reference evidence="1 2" key="1">
    <citation type="journal article" date="2021" name="Appl. Environ. Microbiol.">
        <title>Genetic linkage and physical mapping for an oyster mushroom Pleurotus cornucopiae and QTL analysis for the trait cap color.</title>
        <authorList>
            <person name="Zhang Y."/>
            <person name="Gao W."/>
            <person name="Sonnenberg A."/>
            <person name="Chen Q."/>
            <person name="Zhang J."/>
            <person name="Huang C."/>
        </authorList>
    </citation>
    <scope>NUCLEOTIDE SEQUENCE [LARGE SCALE GENOMIC DNA]</scope>
    <source>
        <strain evidence="1">CCMSSC00406</strain>
    </source>
</reference>